<proteinExistence type="predicted"/>
<comment type="caution">
    <text evidence="1">The sequence shown here is derived from an EMBL/GenBank/DDBJ whole genome shotgun (WGS) entry which is preliminary data.</text>
</comment>
<name>A0A4Z2FSY2_9TELE</name>
<dbReference type="Proteomes" id="UP000314294">
    <property type="component" value="Unassembled WGS sequence"/>
</dbReference>
<reference evidence="1 2" key="1">
    <citation type="submission" date="2019-03" db="EMBL/GenBank/DDBJ databases">
        <title>First draft genome of Liparis tanakae, snailfish: a comprehensive survey of snailfish specific genes.</title>
        <authorList>
            <person name="Kim W."/>
            <person name="Song I."/>
            <person name="Jeong J.-H."/>
            <person name="Kim D."/>
            <person name="Kim S."/>
            <person name="Ryu S."/>
            <person name="Song J.Y."/>
            <person name="Lee S.K."/>
        </authorList>
    </citation>
    <scope>NUCLEOTIDE SEQUENCE [LARGE SCALE GENOMIC DNA]</scope>
    <source>
        <tissue evidence="1">Muscle</tissue>
    </source>
</reference>
<dbReference type="EMBL" id="SRLO01000915">
    <property type="protein sequence ID" value="TNN44269.1"/>
    <property type="molecule type" value="Genomic_DNA"/>
</dbReference>
<accession>A0A4Z2FSY2</accession>
<evidence type="ECO:0000313" key="2">
    <source>
        <dbReference type="Proteomes" id="UP000314294"/>
    </source>
</evidence>
<organism evidence="1 2">
    <name type="scientific">Liparis tanakae</name>
    <name type="common">Tanaka's snailfish</name>
    <dbReference type="NCBI Taxonomy" id="230148"/>
    <lineage>
        <taxon>Eukaryota</taxon>
        <taxon>Metazoa</taxon>
        <taxon>Chordata</taxon>
        <taxon>Craniata</taxon>
        <taxon>Vertebrata</taxon>
        <taxon>Euteleostomi</taxon>
        <taxon>Actinopterygii</taxon>
        <taxon>Neopterygii</taxon>
        <taxon>Teleostei</taxon>
        <taxon>Neoteleostei</taxon>
        <taxon>Acanthomorphata</taxon>
        <taxon>Eupercaria</taxon>
        <taxon>Perciformes</taxon>
        <taxon>Cottioidei</taxon>
        <taxon>Cottales</taxon>
        <taxon>Liparidae</taxon>
        <taxon>Liparis</taxon>
    </lineage>
</organism>
<sequence length="75" mass="8489">MNALRVTQGDAPEGFLHHFLLRLPTQSRQFHQGNPMSTHLSLVLNTLCANAEWAEPDKELLEKKSDKSMPKYAKA</sequence>
<evidence type="ECO:0000313" key="1">
    <source>
        <dbReference type="EMBL" id="TNN44269.1"/>
    </source>
</evidence>
<keyword evidence="2" id="KW-1185">Reference proteome</keyword>
<dbReference type="AlphaFoldDB" id="A0A4Z2FSY2"/>
<protein>
    <submittedName>
        <fullName evidence="1">Uncharacterized protein</fullName>
    </submittedName>
</protein>
<gene>
    <name evidence="1" type="ORF">EYF80_045552</name>
</gene>